<protein>
    <recommendedName>
        <fullName evidence="4">HeH/LEM domain-containing protein</fullName>
    </recommendedName>
</protein>
<dbReference type="PATRIC" id="fig|1231377.3.peg.1932"/>
<name>K2PTA0_9LACT</name>
<evidence type="ECO:0000313" key="2">
    <source>
        <dbReference type="EMBL" id="EKF50721.1"/>
    </source>
</evidence>
<dbReference type="AlphaFoldDB" id="K2PTA0"/>
<proteinExistence type="predicted"/>
<dbReference type="Proteomes" id="UP000006787">
    <property type="component" value="Unassembled WGS sequence"/>
</dbReference>
<reference evidence="2 3" key="1">
    <citation type="journal article" date="2012" name="J. Bacteriol.">
        <title>Genome Sequence of the Bacteriocin-Producing Strain Lactococcus garvieae DCC43.</title>
        <authorList>
            <person name="Gabrielsen C."/>
            <person name="Brede D.A."/>
            <person name="Hernandez P.E."/>
            <person name="Nes I.F."/>
            <person name="Diep D.B."/>
        </authorList>
    </citation>
    <scope>NUCLEOTIDE SEQUENCE [LARGE SCALE GENOMIC DNA]</scope>
    <source>
        <strain evidence="2 3">DCC43</strain>
    </source>
</reference>
<evidence type="ECO:0000256" key="1">
    <source>
        <dbReference type="SAM" id="MobiDB-lite"/>
    </source>
</evidence>
<feature type="compositionally biased region" description="Polar residues" evidence="1">
    <location>
        <begin position="24"/>
        <end position="34"/>
    </location>
</feature>
<dbReference type="InterPro" id="IPR036361">
    <property type="entry name" value="SAP_dom_sf"/>
</dbReference>
<organism evidence="2 3">
    <name type="scientific">Lactococcus garvieae DCC43</name>
    <dbReference type="NCBI Taxonomy" id="1231377"/>
    <lineage>
        <taxon>Bacteria</taxon>
        <taxon>Bacillati</taxon>
        <taxon>Bacillota</taxon>
        <taxon>Bacilli</taxon>
        <taxon>Lactobacillales</taxon>
        <taxon>Streptococcaceae</taxon>
        <taxon>Lactococcus</taxon>
    </lineage>
</organism>
<feature type="region of interest" description="Disordered" evidence="1">
    <location>
        <begin position="1"/>
        <end position="49"/>
    </location>
</feature>
<dbReference type="EMBL" id="AMQS01000034">
    <property type="protein sequence ID" value="EKF50721.1"/>
    <property type="molecule type" value="Genomic_DNA"/>
</dbReference>
<gene>
    <name evidence="2" type="ORF">C426_1952</name>
</gene>
<comment type="caution">
    <text evidence="2">The sequence shown here is derived from an EMBL/GenBank/DDBJ whole genome shotgun (WGS) entry which is preliminary data.</text>
</comment>
<accession>K2PTA0</accession>
<dbReference type="Gene3D" id="1.10.720.30">
    <property type="entry name" value="SAP domain"/>
    <property type="match status" value="1"/>
</dbReference>
<evidence type="ECO:0000313" key="3">
    <source>
        <dbReference type="Proteomes" id="UP000006787"/>
    </source>
</evidence>
<sequence>MLLRRYHQKEEAQDIVQDNEPFDDNSNGKNQGNEKTQEIAKPNSSSKKDDIKAYLTSNGIEFDESANKDVLLALVE</sequence>
<evidence type="ECO:0008006" key="4">
    <source>
        <dbReference type="Google" id="ProtNLM"/>
    </source>
</evidence>